<organism evidence="2 3">
    <name type="scientific">Beutenbergia cavernae (strain ATCC BAA-8 / DSM 12333 / CCUG 43141 / JCM 11478 / NBRC 16432 / NCIMB 13614 / HKI 0122)</name>
    <dbReference type="NCBI Taxonomy" id="471853"/>
    <lineage>
        <taxon>Bacteria</taxon>
        <taxon>Bacillati</taxon>
        <taxon>Actinomycetota</taxon>
        <taxon>Actinomycetes</taxon>
        <taxon>Micrococcales</taxon>
        <taxon>Beutenbergiaceae</taxon>
        <taxon>Beutenbergia</taxon>
    </lineage>
</organism>
<evidence type="ECO:0000313" key="3">
    <source>
        <dbReference type="Proteomes" id="UP000007962"/>
    </source>
</evidence>
<dbReference type="HOGENOM" id="CLU_1068183_0_0_11"/>
<dbReference type="AlphaFoldDB" id="C5BX71"/>
<sequence>MARQVVLGSLRGTLPTYISFWVVMVIVLVVLTIVQARTGALEEPVFAFIGSGRWFLFVMGIIVPVAMLATHVVGGGGTRRSVVRGLWALAIASGIAFGLLALVMTIVQNALWAANDWPDVSLTGRSYVVTQPWRLALSETVCNAVYYVAGAAVGTGYYRWGGWRGTAALPLAAVPAVVAEVTLQGSSYGEPLARALGMAAFSVPVAVAGSILATALAAGLLHLIVRDIRIRALTSS</sequence>
<accession>C5BX71</accession>
<proteinExistence type="predicted"/>
<feature type="transmembrane region" description="Helical" evidence="1">
    <location>
        <begin position="12"/>
        <end position="34"/>
    </location>
</feature>
<dbReference type="Proteomes" id="UP000007962">
    <property type="component" value="Chromosome"/>
</dbReference>
<reference evidence="2 3" key="1">
    <citation type="journal article" date="2009" name="Stand. Genomic Sci.">
        <title>Complete genome sequence of Beutenbergia cavernae type strain (HKI 0122).</title>
        <authorList>
            <person name="Land M."/>
            <person name="Pukall R."/>
            <person name="Abt B."/>
            <person name="Goker M."/>
            <person name="Rohde M."/>
            <person name="Glavina Del Rio T."/>
            <person name="Tice H."/>
            <person name="Copeland A."/>
            <person name="Cheng J.F."/>
            <person name="Lucas S."/>
            <person name="Chen F."/>
            <person name="Nolan M."/>
            <person name="Bruce D."/>
            <person name="Goodwin L."/>
            <person name="Pitluck S."/>
            <person name="Ivanova N."/>
            <person name="Mavromatis K."/>
            <person name="Ovchinnikova G."/>
            <person name="Pati A."/>
            <person name="Chen A."/>
            <person name="Palaniappan K."/>
            <person name="Hauser L."/>
            <person name="Chang Y.J."/>
            <person name="Jefferies C.C."/>
            <person name="Saunders E."/>
            <person name="Brettin T."/>
            <person name="Detter J.C."/>
            <person name="Han C."/>
            <person name="Chain P."/>
            <person name="Bristow J."/>
            <person name="Eisen J.A."/>
            <person name="Markowitz V."/>
            <person name="Hugenholtz P."/>
            <person name="Kyrpides N.C."/>
            <person name="Klenk H.P."/>
            <person name="Lapidus A."/>
        </authorList>
    </citation>
    <scope>NUCLEOTIDE SEQUENCE [LARGE SCALE GENOMIC DNA]</scope>
    <source>
        <strain evidence="3">ATCC BAA-8 / DSM 12333 / NBRC 16432</strain>
    </source>
</reference>
<dbReference type="KEGG" id="bcv:Bcav_0483"/>
<name>C5BX71_BEUC1</name>
<evidence type="ECO:0000313" key="2">
    <source>
        <dbReference type="EMBL" id="ACQ78746.1"/>
    </source>
</evidence>
<feature type="transmembrane region" description="Helical" evidence="1">
    <location>
        <begin position="54"/>
        <end position="74"/>
    </location>
</feature>
<dbReference type="EMBL" id="CP001618">
    <property type="protein sequence ID" value="ACQ78746.1"/>
    <property type="molecule type" value="Genomic_DNA"/>
</dbReference>
<keyword evidence="1" id="KW-0812">Transmembrane</keyword>
<feature type="transmembrane region" description="Helical" evidence="1">
    <location>
        <begin position="201"/>
        <end position="225"/>
    </location>
</feature>
<evidence type="ECO:0000256" key="1">
    <source>
        <dbReference type="SAM" id="Phobius"/>
    </source>
</evidence>
<protein>
    <submittedName>
        <fullName evidence="2">Uncharacterized protein</fullName>
    </submittedName>
</protein>
<keyword evidence="1" id="KW-1133">Transmembrane helix</keyword>
<gene>
    <name evidence="2" type="ordered locus">Bcav_0483</name>
</gene>
<dbReference type="STRING" id="471853.Bcav_0483"/>
<dbReference type="eggNOG" id="ENOG50333IK">
    <property type="taxonomic scope" value="Bacteria"/>
</dbReference>
<keyword evidence="1" id="KW-0472">Membrane</keyword>
<keyword evidence="3" id="KW-1185">Reference proteome</keyword>
<feature type="transmembrane region" description="Helical" evidence="1">
    <location>
        <begin position="86"/>
        <end position="107"/>
    </location>
</feature>